<dbReference type="Gene3D" id="3.40.50.150">
    <property type="entry name" value="Vaccinia Virus protein VP39"/>
    <property type="match status" value="1"/>
</dbReference>
<evidence type="ECO:0000313" key="4">
    <source>
        <dbReference type="Proteomes" id="UP000233597"/>
    </source>
</evidence>
<proteinExistence type="predicted"/>
<dbReference type="Pfam" id="PF08241">
    <property type="entry name" value="Methyltransf_11"/>
    <property type="match status" value="1"/>
</dbReference>
<dbReference type="SUPFAM" id="SSF53335">
    <property type="entry name" value="S-adenosyl-L-methionine-dependent methyltransferases"/>
    <property type="match status" value="1"/>
</dbReference>
<feature type="region of interest" description="Disordered" evidence="1">
    <location>
        <begin position="1"/>
        <end position="57"/>
    </location>
</feature>
<dbReference type="GO" id="GO:0008757">
    <property type="term" value="F:S-adenosylmethionine-dependent methyltransferase activity"/>
    <property type="evidence" value="ECO:0007669"/>
    <property type="project" value="InterPro"/>
</dbReference>
<evidence type="ECO:0000256" key="1">
    <source>
        <dbReference type="SAM" id="MobiDB-lite"/>
    </source>
</evidence>
<gene>
    <name evidence="3" type="ORF">COO20_10365</name>
</gene>
<dbReference type="InterPro" id="IPR050508">
    <property type="entry name" value="Methyltransf_Superfamily"/>
</dbReference>
<name>A0A2N3KVL1_9PROT</name>
<keyword evidence="3" id="KW-0808">Transferase</keyword>
<dbReference type="InterPro" id="IPR013216">
    <property type="entry name" value="Methyltransf_11"/>
</dbReference>
<dbReference type="PANTHER" id="PTHR42912">
    <property type="entry name" value="METHYLTRANSFERASE"/>
    <property type="match status" value="1"/>
</dbReference>
<reference evidence="3 4" key="1">
    <citation type="submission" date="2017-09" db="EMBL/GenBank/DDBJ databases">
        <title>Biodiversity and function of Thalassospira species in the particle-attached aromatic-hydrocarbon-degrading consortia from the surface seawater of the South China Sea.</title>
        <authorList>
            <person name="Dong C."/>
            <person name="Liu R."/>
            <person name="Shao Z."/>
        </authorList>
    </citation>
    <scope>NUCLEOTIDE SEQUENCE [LARGE SCALE GENOMIC DNA]</scope>
    <source>
        <strain evidence="3 4">CSC1P2</strain>
    </source>
</reference>
<keyword evidence="3" id="KW-0489">Methyltransferase</keyword>
<dbReference type="EMBL" id="NWTK01000005">
    <property type="protein sequence ID" value="PKR54540.1"/>
    <property type="molecule type" value="Genomic_DNA"/>
</dbReference>
<dbReference type="OrthoDB" id="1853779at2"/>
<protein>
    <submittedName>
        <fullName evidence="3">SAM-dependent methyltransferase</fullName>
    </submittedName>
</protein>
<evidence type="ECO:0000313" key="3">
    <source>
        <dbReference type="EMBL" id="PKR54540.1"/>
    </source>
</evidence>
<organism evidence="3 4">
    <name type="scientific">Thalassospira marina</name>
    <dbReference type="NCBI Taxonomy" id="2048283"/>
    <lineage>
        <taxon>Bacteria</taxon>
        <taxon>Pseudomonadati</taxon>
        <taxon>Pseudomonadota</taxon>
        <taxon>Alphaproteobacteria</taxon>
        <taxon>Rhodospirillales</taxon>
        <taxon>Thalassospiraceae</taxon>
        <taxon>Thalassospira</taxon>
    </lineage>
</organism>
<dbReference type="AlphaFoldDB" id="A0A2N3KVL1"/>
<dbReference type="InterPro" id="IPR029063">
    <property type="entry name" value="SAM-dependent_MTases_sf"/>
</dbReference>
<comment type="caution">
    <text evidence="3">The sequence shown here is derived from an EMBL/GenBank/DDBJ whole genome shotgun (WGS) entry which is preliminary data.</text>
</comment>
<accession>A0A2N3KVL1</accession>
<dbReference type="GO" id="GO:0032259">
    <property type="term" value="P:methylation"/>
    <property type="evidence" value="ECO:0007669"/>
    <property type="project" value="UniProtKB-KW"/>
</dbReference>
<sequence>MSDVAPIGPPAAKEGATQADADSGLLIPDTSLGENIDGDDEVQDTKAAKGRAGRKSSSFANLTPRQEVYLGAICRQIAQNRFLPTPTQDEVFVGDGDYLAIGAEFLGHFVRLGGLKPTESVIDIGSGIGRMAVPLTQYLVPGKTRYLGIDPVADGVKWCQKTITPVYRDFRFQTVDLANELYNPEGKVAGDSWKLPAKDEEFDFATMVSVATHLPPAEVERYCSEIFRVLRPGGRLFMTAFIVRNAEELAAPKCDPRLSGLVREKDKPCWHLRGENPMAAVGFDEGYLESVLAKAGFALLRKGFGAWHGDKSPHYQDILIAQKPRRSSK</sequence>
<evidence type="ECO:0000259" key="2">
    <source>
        <dbReference type="Pfam" id="PF08241"/>
    </source>
</evidence>
<dbReference type="PANTHER" id="PTHR42912:SF98">
    <property type="entry name" value="UNCHARACTERISED METHYLTRANSFERASE RV1498C"/>
    <property type="match status" value="1"/>
</dbReference>
<feature type="domain" description="Methyltransferase type 11" evidence="2">
    <location>
        <begin position="123"/>
        <end position="237"/>
    </location>
</feature>
<dbReference type="Proteomes" id="UP000233597">
    <property type="component" value="Unassembled WGS sequence"/>
</dbReference>
<dbReference type="CDD" id="cd02440">
    <property type="entry name" value="AdoMet_MTases"/>
    <property type="match status" value="1"/>
</dbReference>